<dbReference type="GO" id="GO:0004844">
    <property type="term" value="F:uracil DNA N-glycosylase activity"/>
    <property type="evidence" value="ECO:0007669"/>
    <property type="project" value="UniProtKB-UniRule"/>
</dbReference>
<comment type="subcellular location">
    <subcellularLocation>
        <location evidence="9">Cytoplasm</location>
    </subcellularLocation>
</comment>
<dbReference type="SUPFAM" id="SSF52141">
    <property type="entry name" value="Uracil-DNA glycosylase-like"/>
    <property type="match status" value="1"/>
</dbReference>
<organism evidence="13 14">
    <name type="scientific">Merdimmobilis hominis</name>
    <dbReference type="NCBI Taxonomy" id="2897707"/>
    <lineage>
        <taxon>Bacteria</taxon>
        <taxon>Bacillati</taxon>
        <taxon>Bacillota</taxon>
        <taxon>Clostridia</taxon>
        <taxon>Eubacteriales</taxon>
        <taxon>Oscillospiraceae</taxon>
        <taxon>Merdimmobilis</taxon>
    </lineage>
</organism>
<evidence type="ECO:0000313" key="13">
    <source>
        <dbReference type="EMBL" id="MBM6920975.1"/>
    </source>
</evidence>
<dbReference type="Pfam" id="PF03167">
    <property type="entry name" value="UDG"/>
    <property type="match status" value="1"/>
</dbReference>
<evidence type="ECO:0000256" key="3">
    <source>
        <dbReference type="ARBA" id="ARBA00008184"/>
    </source>
</evidence>
<dbReference type="NCBIfam" id="TIGR00628">
    <property type="entry name" value="ung"/>
    <property type="match status" value="1"/>
</dbReference>
<dbReference type="NCBIfam" id="NF003588">
    <property type="entry name" value="PRK05254.1-1"/>
    <property type="match status" value="1"/>
</dbReference>
<dbReference type="PANTHER" id="PTHR11264:SF0">
    <property type="entry name" value="URACIL-DNA GLYCOSYLASE"/>
    <property type="match status" value="1"/>
</dbReference>
<keyword evidence="8 9" id="KW-0234">DNA repair</keyword>
<evidence type="ECO:0000256" key="11">
    <source>
        <dbReference type="RuleBase" id="RU003780"/>
    </source>
</evidence>
<evidence type="ECO:0000313" key="14">
    <source>
        <dbReference type="Proteomes" id="UP000774750"/>
    </source>
</evidence>
<reference evidence="13" key="2">
    <citation type="journal article" date="2021" name="Sci. Rep.">
        <title>The distribution of antibiotic resistance genes in chicken gut microbiota commensals.</title>
        <authorList>
            <person name="Juricova H."/>
            <person name="Matiasovicova J."/>
            <person name="Kubasova T."/>
            <person name="Cejkova D."/>
            <person name="Rychlik I."/>
        </authorList>
    </citation>
    <scope>NUCLEOTIDE SEQUENCE</scope>
    <source>
        <strain evidence="13">An559</strain>
    </source>
</reference>
<dbReference type="GO" id="GO:0005737">
    <property type="term" value="C:cytoplasm"/>
    <property type="evidence" value="ECO:0007669"/>
    <property type="project" value="UniProtKB-SubCell"/>
</dbReference>
<dbReference type="GO" id="GO:0097510">
    <property type="term" value="P:base-excision repair, AP site formation via deaminated base removal"/>
    <property type="evidence" value="ECO:0007669"/>
    <property type="project" value="TreeGrafter"/>
</dbReference>
<name>A0A938X6T5_9FIRM</name>
<comment type="function">
    <text evidence="2 9 11">Excises uracil residues from the DNA which can arise as a result of misincorporation of dUMP residues by DNA polymerase or due to deamination of cytosine.</text>
</comment>
<dbReference type="SMART" id="SM00987">
    <property type="entry name" value="UreE_C"/>
    <property type="match status" value="1"/>
</dbReference>
<keyword evidence="14" id="KW-1185">Reference proteome</keyword>
<evidence type="ECO:0000256" key="9">
    <source>
        <dbReference type="HAMAP-Rule" id="MF_00148"/>
    </source>
</evidence>
<dbReference type="InterPro" id="IPR005122">
    <property type="entry name" value="Uracil-DNA_glycosylase-like"/>
</dbReference>
<dbReference type="Proteomes" id="UP000774750">
    <property type="component" value="Unassembled WGS sequence"/>
</dbReference>
<evidence type="ECO:0000256" key="8">
    <source>
        <dbReference type="ARBA" id="ARBA00023204"/>
    </source>
</evidence>
<gene>
    <name evidence="9 13" type="primary">ung</name>
    <name evidence="13" type="ORF">H6A12_07400</name>
</gene>
<evidence type="ECO:0000256" key="6">
    <source>
        <dbReference type="ARBA" id="ARBA00022763"/>
    </source>
</evidence>
<comment type="similarity">
    <text evidence="3 9 11">Belongs to the uracil-DNA glycosylase (UDG) superfamily. UNG family.</text>
</comment>
<dbReference type="NCBIfam" id="NF003591">
    <property type="entry name" value="PRK05254.1-4"/>
    <property type="match status" value="1"/>
</dbReference>
<comment type="catalytic activity">
    <reaction evidence="1 9 11">
        <text>Hydrolyzes single-stranded DNA or mismatched double-stranded DNA and polynucleotides, releasing free uracil.</text>
        <dbReference type="EC" id="3.2.2.27"/>
    </reaction>
</comment>
<dbReference type="HAMAP" id="MF_00148">
    <property type="entry name" value="UDG"/>
    <property type="match status" value="1"/>
</dbReference>
<proteinExistence type="inferred from homology"/>
<dbReference type="InterPro" id="IPR036895">
    <property type="entry name" value="Uracil-DNA_glycosylase-like_sf"/>
</dbReference>
<dbReference type="AlphaFoldDB" id="A0A938X6T5"/>
<reference evidence="13" key="1">
    <citation type="submission" date="2020-08" db="EMBL/GenBank/DDBJ databases">
        <authorList>
            <person name="Cejkova D."/>
            <person name="Kubasova T."/>
            <person name="Jahodarova E."/>
            <person name="Rychlik I."/>
        </authorList>
    </citation>
    <scope>NUCLEOTIDE SEQUENCE</scope>
    <source>
        <strain evidence="13">An559</strain>
    </source>
</reference>
<dbReference type="PROSITE" id="PS00130">
    <property type="entry name" value="U_DNA_GLYCOSYLASE"/>
    <property type="match status" value="1"/>
</dbReference>
<dbReference type="Gene3D" id="3.40.470.10">
    <property type="entry name" value="Uracil-DNA glycosylase-like domain"/>
    <property type="match status" value="1"/>
</dbReference>
<keyword evidence="7 9" id="KW-0378">Hydrolase</keyword>
<dbReference type="SMART" id="SM00986">
    <property type="entry name" value="UDG"/>
    <property type="match status" value="1"/>
</dbReference>
<feature type="active site" description="Proton acceptor" evidence="9 10">
    <location>
        <position position="64"/>
    </location>
</feature>
<evidence type="ECO:0000256" key="7">
    <source>
        <dbReference type="ARBA" id="ARBA00022801"/>
    </source>
</evidence>
<evidence type="ECO:0000259" key="12">
    <source>
        <dbReference type="SMART" id="SM00986"/>
    </source>
</evidence>
<evidence type="ECO:0000256" key="5">
    <source>
        <dbReference type="ARBA" id="ARBA00018429"/>
    </source>
</evidence>
<dbReference type="FunFam" id="3.40.470.10:FF:000001">
    <property type="entry name" value="Uracil-DNA glycosylase"/>
    <property type="match status" value="1"/>
</dbReference>
<dbReference type="CDD" id="cd10027">
    <property type="entry name" value="UDG-F1-like"/>
    <property type="match status" value="1"/>
</dbReference>
<dbReference type="InterPro" id="IPR018085">
    <property type="entry name" value="Ura-DNA_Glyclase_AS"/>
</dbReference>
<dbReference type="EC" id="3.2.2.27" evidence="4 9"/>
<evidence type="ECO:0000256" key="1">
    <source>
        <dbReference type="ARBA" id="ARBA00001400"/>
    </source>
</evidence>
<evidence type="ECO:0000256" key="2">
    <source>
        <dbReference type="ARBA" id="ARBA00002631"/>
    </source>
</evidence>
<keyword evidence="13" id="KW-0326">Glycosidase</keyword>
<accession>A0A938X6T5</accession>
<dbReference type="InterPro" id="IPR002043">
    <property type="entry name" value="UDG_fam1"/>
</dbReference>
<dbReference type="RefSeq" id="WP_204446459.1">
    <property type="nucleotide sequence ID" value="NZ_JACJKY010000009.1"/>
</dbReference>
<sequence length="219" mass="24944">MTHLGNDWDALLKEETEQPYMEELRCFLREEYRNGPVYPPKRDMFRALSLTPYHKVKVVIIGQDPYHGPGQAMGMSFSVREGIPLPPSLRNIYQEIEKTTGRQQPPSGDLTRWAVQGVLLLNAVLTVRGGCAASHRGHGWERFTDRIISLLNNREEPIVFLLWGADARKKKLLITNPRHTVLEAAHPSPLSAHNGFFGCNHFNRANEILKQNGQTPIEW</sequence>
<keyword evidence="9" id="KW-0963">Cytoplasm</keyword>
<feature type="domain" description="Uracil-DNA glycosylase-like" evidence="12">
    <location>
        <begin position="49"/>
        <end position="209"/>
    </location>
</feature>
<protein>
    <recommendedName>
        <fullName evidence="5 9">Uracil-DNA glycosylase</fullName>
        <shortName evidence="9">UDG</shortName>
        <ecNumber evidence="4 9">3.2.2.27</ecNumber>
    </recommendedName>
</protein>
<dbReference type="EMBL" id="JACJKY010000009">
    <property type="protein sequence ID" value="MBM6920975.1"/>
    <property type="molecule type" value="Genomic_DNA"/>
</dbReference>
<dbReference type="NCBIfam" id="NF003592">
    <property type="entry name" value="PRK05254.1-5"/>
    <property type="match status" value="1"/>
</dbReference>
<dbReference type="PANTHER" id="PTHR11264">
    <property type="entry name" value="URACIL-DNA GLYCOSYLASE"/>
    <property type="match status" value="1"/>
</dbReference>
<dbReference type="NCBIfam" id="NF003589">
    <property type="entry name" value="PRK05254.1-2"/>
    <property type="match status" value="1"/>
</dbReference>
<keyword evidence="6 9" id="KW-0227">DNA damage</keyword>
<evidence type="ECO:0000256" key="4">
    <source>
        <dbReference type="ARBA" id="ARBA00012030"/>
    </source>
</evidence>
<comment type="caution">
    <text evidence="13">The sequence shown here is derived from an EMBL/GenBank/DDBJ whole genome shotgun (WGS) entry which is preliminary data.</text>
</comment>
<evidence type="ECO:0000256" key="10">
    <source>
        <dbReference type="PROSITE-ProRule" id="PRU10072"/>
    </source>
</evidence>